<keyword evidence="2" id="KW-1185">Reference proteome</keyword>
<organism evidence="1 2">
    <name type="scientific">Podospora aff. communis PSN243</name>
    <dbReference type="NCBI Taxonomy" id="3040156"/>
    <lineage>
        <taxon>Eukaryota</taxon>
        <taxon>Fungi</taxon>
        <taxon>Dikarya</taxon>
        <taxon>Ascomycota</taxon>
        <taxon>Pezizomycotina</taxon>
        <taxon>Sordariomycetes</taxon>
        <taxon>Sordariomycetidae</taxon>
        <taxon>Sordariales</taxon>
        <taxon>Podosporaceae</taxon>
        <taxon>Podospora</taxon>
    </lineage>
</organism>
<reference evidence="1" key="2">
    <citation type="submission" date="2023-05" db="EMBL/GenBank/DDBJ databases">
        <authorList>
            <consortium name="Lawrence Berkeley National Laboratory"/>
            <person name="Steindorff A."/>
            <person name="Hensen N."/>
            <person name="Bonometti L."/>
            <person name="Westerberg I."/>
            <person name="Brannstrom I.O."/>
            <person name="Guillou S."/>
            <person name="Cros-Aarteil S."/>
            <person name="Calhoun S."/>
            <person name="Haridas S."/>
            <person name="Kuo A."/>
            <person name="Mondo S."/>
            <person name="Pangilinan J."/>
            <person name="Riley R."/>
            <person name="Labutti K."/>
            <person name="Andreopoulos B."/>
            <person name="Lipzen A."/>
            <person name="Chen C."/>
            <person name="Yanf M."/>
            <person name="Daum C."/>
            <person name="Ng V."/>
            <person name="Clum A."/>
            <person name="Ohm R."/>
            <person name="Martin F."/>
            <person name="Silar P."/>
            <person name="Natvig D."/>
            <person name="Lalanne C."/>
            <person name="Gautier V."/>
            <person name="Ament-Velasquez S.L."/>
            <person name="Kruys A."/>
            <person name="Hutchinson M.I."/>
            <person name="Powell A.J."/>
            <person name="Barry K."/>
            <person name="Miller A.N."/>
            <person name="Grigoriev I.V."/>
            <person name="Debuchy R."/>
            <person name="Gladieux P."/>
            <person name="Thoren M.H."/>
            <person name="Johannesson H."/>
        </authorList>
    </citation>
    <scope>NUCLEOTIDE SEQUENCE</scope>
    <source>
        <strain evidence="1">PSN243</strain>
    </source>
</reference>
<evidence type="ECO:0008006" key="3">
    <source>
        <dbReference type="Google" id="ProtNLM"/>
    </source>
</evidence>
<name>A0AAV9G735_9PEZI</name>
<proteinExistence type="predicted"/>
<dbReference type="AlphaFoldDB" id="A0AAV9G735"/>
<dbReference type="EMBL" id="MU865977">
    <property type="protein sequence ID" value="KAK4444401.1"/>
    <property type="molecule type" value="Genomic_DNA"/>
</dbReference>
<reference evidence="1" key="1">
    <citation type="journal article" date="2023" name="Mol. Phylogenet. Evol.">
        <title>Genome-scale phylogeny and comparative genomics of the fungal order Sordariales.</title>
        <authorList>
            <person name="Hensen N."/>
            <person name="Bonometti L."/>
            <person name="Westerberg I."/>
            <person name="Brannstrom I.O."/>
            <person name="Guillou S."/>
            <person name="Cros-Aarteil S."/>
            <person name="Calhoun S."/>
            <person name="Haridas S."/>
            <person name="Kuo A."/>
            <person name="Mondo S."/>
            <person name="Pangilinan J."/>
            <person name="Riley R."/>
            <person name="LaButti K."/>
            <person name="Andreopoulos B."/>
            <person name="Lipzen A."/>
            <person name="Chen C."/>
            <person name="Yan M."/>
            <person name="Daum C."/>
            <person name="Ng V."/>
            <person name="Clum A."/>
            <person name="Steindorff A."/>
            <person name="Ohm R.A."/>
            <person name="Martin F."/>
            <person name="Silar P."/>
            <person name="Natvig D.O."/>
            <person name="Lalanne C."/>
            <person name="Gautier V."/>
            <person name="Ament-Velasquez S.L."/>
            <person name="Kruys A."/>
            <person name="Hutchinson M.I."/>
            <person name="Powell A.J."/>
            <person name="Barry K."/>
            <person name="Miller A.N."/>
            <person name="Grigoriev I.V."/>
            <person name="Debuchy R."/>
            <person name="Gladieux P."/>
            <person name="Hiltunen Thoren M."/>
            <person name="Johannesson H."/>
        </authorList>
    </citation>
    <scope>NUCLEOTIDE SEQUENCE</scope>
    <source>
        <strain evidence="1">PSN243</strain>
    </source>
</reference>
<evidence type="ECO:0000313" key="1">
    <source>
        <dbReference type="EMBL" id="KAK4444401.1"/>
    </source>
</evidence>
<comment type="caution">
    <text evidence="1">The sequence shown here is derived from an EMBL/GenBank/DDBJ whole genome shotgun (WGS) entry which is preliminary data.</text>
</comment>
<accession>A0AAV9G735</accession>
<evidence type="ECO:0000313" key="2">
    <source>
        <dbReference type="Proteomes" id="UP001321760"/>
    </source>
</evidence>
<dbReference type="Proteomes" id="UP001321760">
    <property type="component" value="Unassembled WGS sequence"/>
</dbReference>
<sequence length="64" mass="7432">MDVKFESLKIDDRKIIVGIDFGTTFSGIAWAEAQRYDRRSAITSWAISKTILDRETWDQVPNRL</sequence>
<protein>
    <recommendedName>
        <fullName evidence="3">Hsp70 family protein</fullName>
    </recommendedName>
</protein>
<gene>
    <name evidence="1" type="ORF">QBC34DRAFT_385247</name>
</gene>